<dbReference type="InterPro" id="IPR036291">
    <property type="entry name" value="NAD(P)-bd_dom_sf"/>
</dbReference>
<reference evidence="4 5" key="1">
    <citation type="submission" date="2020-06" db="EMBL/GenBank/DDBJ databases">
        <title>Dyadobacter sandarakinus sp. nov., isolated from the soil of the Arctic Yellow River Station.</title>
        <authorList>
            <person name="Zhang Y."/>
            <person name="Peng F."/>
        </authorList>
    </citation>
    <scope>NUCLEOTIDE SEQUENCE [LARGE SCALE GENOMIC DNA]</scope>
    <source>
        <strain evidence="4 5">Q3-56</strain>
    </source>
</reference>
<dbReference type="Gene3D" id="3.40.50.720">
    <property type="entry name" value="NAD(P)-binding Rossmann-like Domain"/>
    <property type="match status" value="1"/>
</dbReference>
<dbReference type="EMBL" id="CP056775">
    <property type="protein sequence ID" value="QRR00563.1"/>
    <property type="molecule type" value="Genomic_DNA"/>
</dbReference>
<keyword evidence="5" id="KW-1185">Reference proteome</keyword>
<feature type="region of interest" description="Disordered" evidence="2">
    <location>
        <begin position="296"/>
        <end position="317"/>
    </location>
</feature>
<dbReference type="PROSITE" id="PS01162">
    <property type="entry name" value="QOR_ZETA_CRYSTAL"/>
    <property type="match status" value="1"/>
</dbReference>
<sequence>MQAIILNDFGDAGQLIYTEVPVPEPAAGEVLIEVKAWSINPVDAKTRAGKGMAGRLKDQFPIILGWDISGTVVKTGADVTKFKEGDDVFGMVNFPGHGRGYAEFVAAPASHLALKPAGITHAEAAATTLAALTAYQALILKGPLHKGDKILVHAAAGGVGHFTVQLAKHIGAYVIGTSSAENRDYVLEIGADEHIDYKSQRFEELVSDADFVLDTIGGDNIVRSLEVLKPSGTLISTPTSVQAEAVAEAEKKGIRAFFFLVESDGSHMDELARLLADGTIKPFVNLYDFSQMREAHRQQESGKTKGKIVLTKTGSDS</sequence>
<dbReference type="Pfam" id="PF13602">
    <property type="entry name" value="ADH_zinc_N_2"/>
    <property type="match status" value="1"/>
</dbReference>
<dbReference type="PANTHER" id="PTHR11695:SF294">
    <property type="entry name" value="RETICULON-4-INTERACTING PROTEIN 1, MITOCHONDRIAL"/>
    <property type="match status" value="1"/>
</dbReference>
<organism evidence="4 5">
    <name type="scientific">Dyadobacter sandarakinus</name>
    <dbReference type="NCBI Taxonomy" id="2747268"/>
    <lineage>
        <taxon>Bacteria</taxon>
        <taxon>Pseudomonadati</taxon>
        <taxon>Bacteroidota</taxon>
        <taxon>Cytophagia</taxon>
        <taxon>Cytophagales</taxon>
        <taxon>Spirosomataceae</taxon>
        <taxon>Dyadobacter</taxon>
    </lineage>
</organism>
<dbReference type="Pfam" id="PF08240">
    <property type="entry name" value="ADH_N"/>
    <property type="match status" value="1"/>
</dbReference>
<protein>
    <submittedName>
        <fullName evidence="4">NADP-dependent oxidoreductase</fullName>
    </submittedName>
</protein>
<accession>A0ABX7I3X3</accession>
<dbReference type="InterPro" id="IPR013154">
    <property type="entry name" value="ADH-like_N"/>
</dbReference>
<keyword evidence="1" id="KW-0560">Oxidoreductase</keyword>
<proteinExistence type="predicted"/>
<dbReference type="CDD" id="cd05289">
    <property type="entry name" value="MDR_like_2"/>
    <property type="match status" value="1"/>
</dbReference>
<evidence type="ECO:0000313" key="4">
    <source>
        <dbReference type="EMBL" id="QRR00563.1"/>
    </source>
</evidence>
<dbReference type="RefSeq" id="WP_204661747.1">
    <property type="nucleotide sequence ID" value="NZ_CP056775.1"/>
</dbReference>
<dbReference type="SUPFAM" id="SSF50129">
    <property type="entry name" value="GroES-like"/>
    <property type="match status" value="1"/>
</dbReference>
<name>A0ABX7I3X3_9BACT</name>
<dbReference type="Gene3D" id="3.90.180.10">
    <property type="entry name" value="Medium-chain alcohol dehydrogenases, catalytic domain"/>
    <property type="match status" value="1"/>
</dbReference>
<feature type="domain" description="Enoyl reductase (ER)" evidence="3">
    <location>
        <begin position="10"/>
        <end position="310"/>
    </location>
</feature>
<dbReference type="PANTHER" id="PTHR11695">
    <property type="entry name" value="ALCOHOL DEHYDROGENASE RELATED"/>
    <property type="match status" value="1"/>
</dbReference>
<dbReference type="InterPro" id="IPR050700">
    <property type="entry name" value="YIM1/Zinc_Alcohol_DH_Fams"/>
</dbReference>
<dbReference type="Proteomes" id="UP000612680">
    <property type="component" value="Chromosome"/>
</dbReference>
<evidence type="ECO:0000313" key="5">
    <source>
        <dbReference type="Proteomes" id="UP000612680"/>
    </source>
</evidence>
<dbReference type="SUPFAM" id="SSF51735">
    <property type="entry name" value="NAD(P)-binding Rossmann-fold domains"/>
    <property type="match status" value="1"/>
</dbReference>
<dbReference type="InterPro" id="IPR020843">
    <property type="entry name" value="ER"/>
</dbReference>
<evidence type="ECO:0000256" key="2">
    <source>
        <dbReference type="SAM" id="MobiDB-lite"/>
    </source>
</evidence>
<gene>
    <name evidence="4" type="ORF">HWI92_06410</name>
</gene>
<dbReference type="InterPro" id="IPR011032">
    <property type="entry name" value="GroES-like_sf"/>
</dbReference>
<dbReference type="InterPro" id="IPR002364">
    <property type="entry name" value="Quin_OxRdtase/zeta-crystal_CS"/>
</dbReference>
<evidence type="ECO:0000259" key="3">
    <source>
        <dbReference type="SMART" id="SM00829"/>
    </source>
</evidence>
<evidence type="ECO:0000256" key="1">
    <source>
        <dbReference type="ARBA" id="ARBA00023002"/>
    </source>
</evidence>
<dbReference type="SMART" id="SM00829">
    <property type="entry name" value="PKS_ER"/>
    <property type="match status" value="1"/>
</dbReference>